<name>R0HZS6_9BRAS</name>
<dbReference type="OrthoDB" id="1112056at2759"/>
<organism evidence="1 2">
    <name type="scientific">Capsella rubella</name>
    <dbReference type="NCBI Taxonomy" id="81985"/>
    <lineage>
        <taxon>Eukaryota</taxon>
        <taxon>Viridiplantae</taxon>
        <taxon>Streptophyta</taxon>
        <taxon>Embryophyta</taxon>
        <taxon>Tracheophyta</taxon>
        <taxon>Spermatophyta</taxon>
        <taxon>Magnoliopsida</taxon>
        <taxon>eudicotyledons</taxon>
        <taxon>Gunneridae</taxon>
        <taxon>Pentapetalae</taxon>
        <taxon>rosids</taxon>
        <taxon>malvids</taxon>
        <taxon>Brassicales</taxon>
        <taxon>Brassicaceae</taxon>
        <taxon>Camelineae</taxon>
        <taxon>Capsella</taxon>
    </lineage>
</organism>
<evidence type="ECO:0008006" key="3">
    <source>
        <dbReference type="Google" id="ProtNLM"/>
    </source>
</evidence>
<proteinExistence type="predicted"/>
<protein>
    <recommendedName>
        <fullName evidence="3">Bacterial surface antigen (D15) domain-containing protein</fullName>
    </recommendedName>
</protein>
<accession>R0HZS6</accession>
<sequence length="240" mass="26772">MSSFFSFAGSFVSSAGINIMDTLQGMGYFDRNEISQINASYIPGLKLVFTSEMCSLQSSTTSYNHNEEIGMLYKLKYGEIGARVVCKSCPIAQLTGALRLFSNLSGFKLTSMGVVDVNSHKLKDWNIGFESIAGNASAQIKLGADEYVFLTRHRIHPKFVALAEFHRPFVKPSRMSTFGIGFEWELYSRATLEGMFSNRHPATFAFQYELSKPQCQLRVSGDLYSKRIGLSLAFHPSSVF</sequence>
<evidence type="ECO:0000313" key="2">
    <source>
        <dbReference type="Proteomes" id="UP000029121"/>
    </source>
</evidence>
<dbReference type="KEGG" id="crb:17892708"/>
<dbReference type="EMBL" id="KB870807">
    <property type="protein sequence ID" value="EOA29573.1"/>
    <property type="molecule type" value="Genomic_DNA"/>
</dbReference>
<dbReference type="Gene3D" id="2.40.160.10">
    <property type="entry name" value="Porin"/>
    <property type="match status" value="1"/>
</dbReference>
<gene>
    <name evidence="1" type="ORF">CARUB_v10016501mg</name>
</gene>
<keyword evidence="2" id="KW-1185">Reference proteome</keyword>
<reference evidence="2" key="1">
    <citation type="journal article" date="2013" name="Nat. Genet.">
        <title>The Capsella rubella genome and the genomic consequences of rapid mating system evolution.</title>
        <authorList>
            <person name="Slotte T."/>
            <person name="Hazzouri K.M."/>
            <person name="Agren J.A."/>
            <person name="Koenig D."/>
            <person name="Maumus F."/>
            <person name="Guo Y.L."/>
            <person name="Steige K."/>
            <person name="Platts A.E."/>
            <person name="Escobar J.S."/>
            <person name="Newman L.K."/>
            <person name="Wang W."/>
            <person name="Mandakova T."/>
            <person name="Vello E."/>
            <person name="Smith L.M."/>
            <person name="Henz S.R."/>
            <person name="Steffen J."/>
            <person name="Takuno S."/>
            <person name="Brandvain Y."/>
            <person name="Coop G."/>
            <person name="Andolfatto P."/>
            <person name="Hu T.T."/>
            <person name="Blanchette M."/>
            <person name="Clark R.M."/>
            <person name="Quesneville H."/>
            <person name="Nordborg M."/>
            <person name="Gaut B.S."/>
            <person name="Lysak M.A."/>
            <person name="Jenkins J."/>
            <person name="Grimwood J."/>
            <person name="Chapman J."/>
            <person name="Prochnik S."/>
            <person name="Shu S."/>
            <person name="Rokhsar D."/>
            <person name="Schmutz J."/>
            <person name="Weigel D."/>
            <person name="Wright S.I."/>
        </authorList>
    </citation>
    <scope>NUCLEOTIDE SEQUENCE [LARGE SCALE GENOMIC DNA]</scope>
    <source>
        <strain evidence="2">cv. Monte Gargano</strain>
    </source>
</reference>
<dbReference type="InterPro" id="IPR023614">
    <property type="entry name" value="Porin_dom_sf"/>
</dbReference>
<dbReference type="Proteomes" id="UP000029121">
    <property type="component" value="Unassembled WGS sequence"/>
</dbReference>
<evidence type="ECO:0000313" key="1">
    <source>
        <dbReference type="EMBL" id="EOA29573.1"/>
    </source>
</evidence>
<dbReference type="AlphaFoldDB" id="R0HZS6"/>